<accession>A0A2G9G9Q4</accession>
<dbReference type="GO" id="GO:0003729">
    <property type="term" value="F:mRNA binding"/>
    <property type="evidence" value="ECO:0007669"/>
    <property type="project" value="UniProtKB-ARBA"/>
</dbReference>
<gene>
    <name evidence="4" type="ORF">CDL12_25467</name>
</gene>
<dbReference type="FunFam" id="3.10.20.90:FF:000160">
    <property type="entry name" value="Polyubiquitin-C"/>
    <property type="match status" value="1"/>
</dbReference>
<dbReference type="PANTHER" id="PTHR10666">
    <property type="entry name" value="UBIQUITIN"/>
    <property type="match status" value="1"/>
</dbReference>
<reference evidence="5" key="1">
    <citation type="journal article" date="2018" name="Gigascience">
        <title>Genome assembly of the Pink Ipe (Handroanthus impetiginosus, Bignoniaceae), a highly valued, ecologically keystone Neotropical timber forest tree.</title>
        <authorList>
            <person name="Silva-Junior O.B."/>
            <person name="Grattapaglia D."/>
            <person name="Novaes E."/>
            <person name="Collevatti R.G."/>
        </authorList>
    </citation>
    <scope>NUCLEOTIDE SEQUENCE [LARGE SCALE GENOMIC DNA]</scope>
    <source>
        <strain evidence="5">cv. UFG-1</strain>
    </source>
</reference>
<dbReference type="SUPFAM" id="SSF54236">
    <property type="entry name" value="Ubiquitin-like"/>
    <property type="match status" value="1"/>
</dbReference>
<evidence type="ECO:0000313" key="5">
    <source>
        <dbReference type="Proteomes" id="UP000231279"/>
    </source>
</evidence>
<dbReference type="AlphaFoldDB" id="A0A2G9G9Q4"/>
<evidence type="ECO:0000256" key="1">
    <source>
        <dbReference type="ARBA" id="ARBA00022499"/>
    </source>
</evidence>
<evidence type="ECO:0000259" key="3">
    <source>
        <dbReference type="PROSITE" id="PS50053"/>
    </source>
</evidence>
<comment type="caution">
    <text evidence="4">The sequence shown here is derived from an EMBL/GenBank/DDBJ whole genome shotgun (WGS) entry which is preliminary data.</text>
</comment>
<protein>
    <submittedName>
        <fullName evidence="4">Ubiquitin-like protein</fullName>
    </submittedName>
</protein>
<evidence type="ECO:0000313" key="4">
    <source>
        <dbReference type="EMBL" id="PIN02021.1"/>
    </source>
</evidence>
<dbReference type="Gene3D" id="3.10.20.90">
    <property type="entry name" value="Phosphatidylinositol 3-kinase Catalytic Subunit, Chain A, domain 1"/>
    <property type="match status" value="1"/>
</dbReference>
<feature type="domain" description="Ubiquitin-like" evidence="3">
    <location>
        <begin position="10"/>
        <end position="85"/>
    </location>
</feature>
<dbReference type="STRING" id="429701.A0A2G9G9Q4"/>
<dbReference type="InterPro" id="IPR019956">
    <property type="entry name" value="Ubiquitin_dom"/>
</dbReference>
<dbReference type="OrthoDB" id="1649877at2759"/>
<dbReference type="InterPro" id="IPR050158">
    <property type="entry name" value="Ubiquitin_ubiquitin-like"/>
</dbReference>
<proteinExistence type="predicted"/>
<keyword evidence="2" id="KW-0832">Ubl conjugation</keyword>
<dbReference type="EMBL" id="NKXS01006109">
    <property type="protein sequence ID" value="PIN02021.1"/>
    <property type="molecule type" value="Genomic_DNA"/>
</dbReference>
<dbReference type="PROSITE" id="PS00299">
    <property type="entry name" value="UBIQUITIN_1"/>
    <property type="match status" value="1"/>
</dbReference>
<organism evidence="4 5">
    <name type="scientific">Handroanthus impetiginosus</name>
    <dbReference type="NCBI Taxonomy" id="429701"/>
    <lineage>
        <taxon>Eukaryota</taxon>
        <taxon>Viridiplantae</taxon>
        <taxon>Streptophyta</taxon>
        <taxon>Embryophyta</taxon>
        <taxon>Tracheophyta</taxon>
        <taxon>Spermatophyta</taxon>
        <taxon>Magnoliopsida</taxon>
        <taxon>eudicotyledons</taxon>
        <taxon>Gunneridae</taxon>
        <taxon>Pentapetalae</taxon>
        <taxon>asterids</taxon>
        <taxon>lamiids</taxon>
        <taxon>Lamiales</taxon>
        <taxon>Bignoniaceae</taxon>
        <taxon>Crescentiina</taxon>
        <taxon>Tabebuia alliance</taxon>
        <taxon>Handroanthus</taxon>
    </lineage>
</organism>
<keyword evidence="1" id="KW-1017">Isopeptide bond</keyword>
<evidence type="ECO:0000256" key="2">
    <source>
        <dbReference type="ARBA" id="ARBA00022843"/>
    </source>
</evidence>
<name>A0A2G9G9Q4_9LAMI</name>
<dbReference type="InterPro" id="IPR000626">
    <property type="entry name" value="Ubiquitin-like_dom"/>
</dbReference>
<dbReference type="PRINTS" id="PR00348">
    <property type="entry name" value="UBIQUITIN"/>
</dbReference>
<dbReference type="Pfam" id="PF00240">
    <property type="entry name" value="ubiquitin"/>
    <property type="match status" value="1"/>
</dbReference>
<dbReference type="SMART" id="SM00213">
    <property type="entry name" value="UBQ"/>
    <property type="match status" value="1"/>
</dbReference>
<keyword evidence="5" id="KW-1185">Reference proteome</keyword>
<sequence length="85" mass="9794">MRMRFLAEHVQIFVKSLVTRKTIPLEVDNCDTTECLKALIQDKVGIPPDQQRLIFVGRQLEDGRNLGDYNISEDCTIHLVLRLRG</sequence>
<dbReference type="InterPro" id="IPR019954">
    <property type="entry name" value="Ubiquitin_CS"/>
</dbReference>
<dbReference type="InterPro" id="IPR029071">
    <property type="entry name" value="Ubiquitin-like_domsf"/>
</dbReference>
<dbReference type="PROSITE" id="PS50053">
    <property type="entry name" value="UBIQUITIN_2"/>
    <property type="match status" value="1"/>
</dbReference>
<dbReference type="Proteomes" id="UP000231279">
    <property type="component" value="Unassembled WGS sequence"/>
</dbReference>